<accession>A0ABY7H293</accession>
<dbReference type="Proteomes" id="UP001164459">
    <property type="component" value="Chromosome"/>
</dbReference>
<dbReference type="RefSeq" id="WP_269035698.1">
    <property type="nucleotide sequence ID" value="NZ_CP114040.1"/>
</dbReference>
<evidence type="ECO:0000313" key="1">
    <source>
        <dbReference type="EMBL" id="WAS93366.1"/>
    </source>
</evidence>
<evidence type="ECO:0000313" key="2">
    <source>
        <dbReference type="Proteomes" id="UP001164459"/>
    </source>
</evidence>
<keyword evidence="2" id="KW-1185">Reference proteome</keyword>
<proteinExistence type="predicted"/>
<sequence>MSLPHAVPHAARDSAAAARFPTNAIAVTFAAADIAHPRGFPVRRRDNAA</sequence>
<dbReference type="EMBL" id="CP114040">
    <property type="protein sequence ID" value="WAS93366.1"/>
    <property type="molecule type" value="Genomic_DNA"/>
</dbReference>
<reference evidence="1" key="1">
    <citation type="submission" date="2022-11" db="EMBL/GenBank/DDBJ databases">
        <title>Minimal conservation of predation-associated metabolite biosynthetic gene clusters underscores biosynthetic potential of Myxococcota including descriptions for ten novel species: Archangium lansinium sp. nov., Myxococcus landrumus sp. nov., Nannocystis bai.</title>
        <authorList>
            <person name="Ahearne A."/>
            <person name="Stevens C."/>
            <person name="Dowd S."/>
        </authorList>
    </citation>
    <scope>NUCLEOTIDE SEQUENCE</scope>
    <source>
        <strain evidence="1">Fl3</strain>
    </source>
</reference>
<gene>
    <name evidence="1" type="ORF">O0S08_45050</name>
</gene>
<organism evidence="1 2">
    <name type="scientific">Nannocystis punicea</name>
    <dbReference type="NCBI Taxonomy" id="2995304"/>
    <lineage>
        <taxon>Bacteria</taxon>
        <taxon>Pseudomonadati</taxon>
        <taxon>Myxococcota</taxon>
        <taxon>Polyangia</taxon>
        <taxon>Nannocystales</taxon>
        <taxon>Nannocystaceae</taxon>
        <taxon>Nannocystis</taxon>
    </lineage>
</organism>
<protein>
    <submittedName>
        <fullName evidence="1">Uncharacterized protein</fullName>
    </submittedName>
</protein>
<name>A0ABY7H293_9BACT</name>